<dbReference type="Pfam" id="PF14214">
    <property type="entry name" value="Helitron_like_N"/>
    <property type="match status" value="1"/>
</dbReference>
<evidence type="ECO:0000259" key="1">
    <source>
        <dbReference type="Pfam" id="PF14214"/>
    </source>
</evidence>
<evidence type="ECO:0000313" key="3">
    <source>
        <dbReference type="Proteomes" id="UP000327044"/>
    </source>
</evidence>
<reference evidence="2 3" key="1">
    <citation type="journal article" date="2018" name="Elife">
        <title>Firefly genomes illuminate parallel origins of bioluminescence in beetles.</title>
        <authorList>
            <person name="Fallon T.R."/>
            <person name="Lower S.E."/>
            <person name="Chang C.H."/>
            <person name="Bessho-Uehara M."/>
            <person name="Martin G.J."/>
            <person name="Bewick A.J."/>
            <person name="Behringer M."/>
            <person name="Debat H.J."/>
            <person name="Wong I."/>
            <person name="Day J.C."/>
            <person name="Suvorov A."/>
            <person name="Silva C.J."/>
            <person name="Stanger-Hall K.F."/>
            <person name="Hall D.W."/>
            <person name="Schmitz R.J."/>
            <person name="Nelson D.R."/>
            <person name="Lewis S.M."/>
            <person name="Shigenobu S."/>
            <person name="Bybee S.M."/>
            <person name="Larracuente A.M."/>
            <person name="Oba Y."/>
            <person name="Weng J.K."/>
        </authorList>
    </citation>
    <scope>NUCLEOTIDE SEQUENCE [LARGE SCALE GENOMIC DNA]</scope>
    <source>
        <strain evidence="2">1611_PpyrPB1</strain>
        <tissue evidence="2">Whole body</tissue>
    </source>
</reference>
<feature type="domain" description="Helitron helicase-like" evidence="1">
    <location>
        <begin position="256"/>
        <end position="442"/>
    </location>
</feature>
<keyword evidence="3" id="KW-1185">Reference proteome</keyword>
<dbReference type="InParanoid" id="A0A5N4B690"/>
<sequence length="552" mass="63016">MLLSFGSIEAGRKKAPGQGPPVMLINGEIKRNISPLFAPDGKTPVHGQLYMLDPMMMQDSVAQNPLSTKFGIKREILQKLFTILQKHHPLCEAFNIMHQLYMETSADVQRQGFDEVQHVTLVLVNPRQVPDAIIDPGLHPRAVNLPQVKELCAFYVSNENDEPVYRYGTWLKKKNGQVICFPLYDRLNDCLHYVLNLANGDFGYYPGIEKVKKRNTPNQRTITSAEQNDLGCSPNAVYDEEIDEVEHKNHVSVRDFYRFHLAIRGDNKGATHFLYPFGSITQEYIIDQSIKADQQVHEFIKKNYDTFCTTAPEVRMALDRDLQKLCEGKKLGKVLRLSPRMVGSPAWYQQHFHDATALFNRIGRPTFMIATTCNPSWNEVKEHLLKNQYITDRPDIICRVFLVKIEKMRKLIEKGHIFGKVKAFIESLEFQKRGGPHTHRLISLDCPNSPEYVDEYVSAEIPKLPDANDKSDEAEMSRKLRELVIKFQIHNCNTICLNDSGKCSKGFPKKFSNSTITYEDRPAIYKRRSPENGGETYKTPGGNIITNASVVP</sequence>
<dbReference type="InterPro" id="IPR025476">
    <property type="entry name" value="Helitron_helicase-like"/>
</dbReference>
<gene>
    <name evidence="2" type="ORF">PPYR_02033</name>
</gene>
<organism evidence="2 3">
    <name type="scientific">Photinus pyralis</name>
    <name type="common">Common eastern firefly</name>
    <name type="synonym">Lampyris pyralis</name>
    <dbReference type="NCBI Taxonomy" id="7054"/>
    <lineage>
        <taxon>Eukaryota</taxon>
        <taxon>Metazoa</taxon>
        <taxon>Ecdysozoa</taxon>
        <taxon>Arthropoda</taxon>
        <taxon>Hexapoda</taxon>
        <taxon>Insecta</taxon>
        <taxon>Pterygota</taxon>
        <taxon>Neoptera</taxon>
        <taxon>Endopterygota</taxon>
        <taxon>Coleoptera</taxon>
        <taxon>Polyphaga</taxon>
        <taxon>Elateriformia</taxon>
        <taxon>Elateroidea</taxon>
        <taxon>Lampyridae</taxon>
        <taxon>Lampyrinae</taxon>
        <taxon>Photinus</taxon>
    </lineage>
</organism>
<dbReference type="PANTHER" id="PTHR45786">
    <property type="entry name" value="DNA BINDING PROTEIN-LIKE"/>
    <property type="match status" value="1"/>
</dbReference>
<accession>A0A5N4B690</accession>
<proteinExistence type="predicted"/>
<dbReference type="AlphaFoldDB" id="A0A5N4B690"/>
<name>A0A5N4B690_PHOPY</name>
<dbReference type="Proteomes" id="UP000327044">
    <property type="component" value="Unassembled WGS sequence"/>
</dbReference>
<evidence type="ECO:0000313" key="2">
    <source>
        <dbReference type="EMBL" id="KAB0805063.1"/>
    </source>
</evidence>
<dbReference type="PANTHER" id="PTHR45786:SF74">
    <property type="entry name" value="ATP-DEPENDENT DNA HELICASE"/>
    <property type="match status" value="1"/>
</dbReference>
<dbReference type="EMBL" id="VVIM01000001">
    <property type="protein sequence ID" value="KAB0805063.1"/>
    <property type="molecule type" value="Genomic_DNA"/>
</dbReference>
<comment type="caution">
    <text evidence="2">The sequence shown here is derived from an EMBL/GenBank/DDBJ whole genome shotgun (WGS) entry which is preliminary data.</text>
</comment>
<protein>
    <recommendedName>
        <fullName evidence="1">Helitron helicase-like domain-containing protein</fullName>
    </recommendedName>
</protein>